<proteinExistence type="predicted"/>
<dbReference type="CDD" id="cd07765">
    <property type="entry name" value="KRAB_A-box"/>
    <property type="match status" value="1"/>
</dbReference>
<protein>
    <submittedName>
        <fullName evidence="2">Zinc finger protein 717</fullName>
    </submittedName>
</protein>
<feature type="non-terminal residue" evidence="2">
    <location>
        <position position="410"/>
    </location>
</feature>
<dbReference type="InterPro" id="IPR001909">
    <property type="entry name" value="KRAB"/>
</dbReference>
<dbReference type="InterPro" id="IPR050169">
    <property type="entry name" value="Krueppel_C2H2_ZnF"/>
</dbReference>
<dbReference type="AlphaFoldDB" id="A0A8J5ZQM2"/>
<name>A0A8J5ZQM2_GALPY</name>
<reference evidence="2" key="1">
    <citation type="journal article" date="2021" name="Evol. Appl.">
        <title>The genome of the Pyrenean desman and the effects of bottlenecks and inbreeding on the genomic landscape of an endangered species.</title>
        <authorList>
            <person name="Escoda L."/>
            <person name="Castresana J."/>
        </authorList>
    </citation>
    <scope>NUCLEOTIDE SEQUENCE</scope>
    <source>
        <strain evidence="2">IBE-C5619</strain>
    </source>
</reference>
<sequence>NKKMGSVTHKRRHTYTCCCLTQADGPEMKTDVPLQGMVSFEDVAVSFTWEEWQELNDAQRTLFRDVMLETYSNLVSLGHCVKDPEASMRLEQGAQPWTVEEPPSQKLSDVHSVDYLIKTNPQNQGRHLEKVSTGNNKISTNERTDVGGKFNLDSNHSLSQRIKIGITSSMMPEKSSIHRKIFTPGDPHEEHDGKEEEIFHRILETIRYPVHLSHQGIQNFQQPSEFYEQGKALSKETIFTCTGVIAEGTACKYSECGGNYDKPPFVVQDSTQAGQSPYTCNERGEPADVKMVHLNIHGYVESEQKCYESGANLSHSFHTHQHENAQLGENTFEYYRYGETSPKNSVFTEHQKPQADDQTYGCGETYEGSLQSKHQRILTTEESFDSKNCVKLKTFYWNSTLTLHLQSQTG</sequence>
<dbReference type="PANTHER" id="PTHR23232:SF148">
    <property type="entry name" value="KRAB DOMAIN-CONTAINING PROTEIN"/>
    <property type="match status" value="1"/>
</dbReference>
<accession>A0A8J5ZQM2</accession>
<feature type="non-terminal residue" evidence="2">
    <location>
        <position position="1"/>
    </location>
</feature>
<dbReference type="Gene3D" id="6.10.140.140">
    <property type="match status" value="1"/>
</dbReference>
<dbReference type="InterPro" id="IPR036051">
    <property type="entry name" value="KRAB_dom_sf"/>
</dbReference>
<gene>
    <name evidence="2" type="ORF">J0S82_019546</name>
</gene>
<dbReference type="SUPFAM" id="SSF109640">
    <property type="entry name" value="KRAB domain (Kruppel-associated box)"/>
    <property type="match status" value="1"/>
</dbReference>
<comment type="caution">
    <text evidence="2">The sequence shown here is derived from an EMBL/GenBank/DDBJ whole genome shotgun (WGS) entry which is preliminary data.</text>
</comment>
<feature type="domain" description="KRAB" evidence="1">
    <location>
        <begin position="38"/>
        <end position="109"/>
    </location>
</feature>
<dbReference type="PROSITE" id="PS50805">
    <property type="entry name" value="KRAB"/>
    <property type="match status" value="1"/>
</dbReference>
<dbReference type="EMBL" id="JAGFMF010012010">
    <property type="protein sequence ID" value="KAG8508616.1"/>
    <property type="molecule type" value="Genomic_DNA"/>
</dbReference>
<dbReference type="OrthoDB" id="9558250at2759"/>
<organism evidence="2 3">
    <name type="scientific">Galemys pyrenaicus</name>
    <name type="common">Iberian desman</name>
    <name type="synonym">Pyrenean desman</name>
    <dbReference type="NCBI Taxonomy" id="202257"/>
    <lineage>
        <taxon>Eukaryota</taxon>
        <taxon>Metazoa</taxon>
        <taxon>Chordata</taxon>
        <taxon>Craniata</taxon>
        <taxon>Vertebrata</taxon>
        <taxon>Euteleostomi</taxon>
        <taxon>Mammalia</taxon>
        <taxon>Eutheria</taxon>
        <taxon>Laurasiatheria</taxon>
        <taxon>Eulipotyphla</taxon>
        <taxon>Talpidae</taxon>
        <taxon>Galemys</taxon>
    </lineage>
</organism>
<keyword evidence="3" id="KW-1185">Reference proteome</keyword>
<dbReference type="PANTHER" id="PTHR23232">
    <property type="entry name" value="KRAB DOMAIN C2H2 ZINC FINGER"/>
    <property type="match status" value="1"/>
</dbReference>
<dbReference type="GO" id="GO:0006355">
    <property type="term" value="P:regulation of DNA-templated transcription"/>
    <property type="evidence" value="ECO:0007669"/>
    <property type="project" value="InterPro"/>
</dbReference>
<dbReference type="Pfam" id="PF01352">
    <property type="entry name" value="KRAB"/>
    <property type="match status" value="1"/>
</dbReference>
<evidence type="ECO:0000259" key="1">
    <source>
        <dbReference type="PROSITE" id="PS50805"/>
    </source>
</evidence>
<dbReference type="SMART" id="SM00349">
    <property type="entry name" value="KRAB"/>
    <property type="match status" value="1"/>
</dbReference>
<dbReference type="Proteomes" id="UP000700334">
    <property type="component" value="Unassembled WGS sequence"/>
</dbReference>
<evidence type="ECO:0000313" key="2">
    <source>
        <dbReference type="EMBL" id="KAG8508616.1"/>
    </source>
</evidence>
<evidence type="ECO:0000313" key="3">
    <source>
        <dbReference type="Proteomes" id="UP000700334"/>
    </source>
</evidence>